<name>T0QBW3_SAPDV</name>
<dbReference type="PANTHER" id="PTHR38795">
    <property type="entry name" value="DUF6604 DOMAIN-CONTAINING PROTEIN"/>
    <property type="match status" value="1"/>
</dbReference>
<organism evidence="2 3">
    <name type="scientific">Saprolegnia diclina (strain VS20)</name>
    <dbReference type="NCBI Taxonomy" id="1156394"/>
    <lineage>
        <taxon>Eukaryota</taxon>
        <taxon>Sar</taxon>
        <taxon>Stramenopiles</taxon>
        <taxon>Oomycota</taxon>
        <taxon>Saprolegniomycetes</taxon>
        <taxon>Saprolegniales</taxon>
        <taxon>Saprolegniaceae</taxon>
        <taxon>Saprolegnia</taxon>
    </lineage>
</organism>
<gene>
    <name evidence="2" type="ORF">SDRG_11202</name>
</gene>
<evidence type="ECO:0000313" key="3">
    <source>
        <dbReference type="Proteomes" id="UP000030762"/>
    </source>
</evidence>
<dbReference type="RefSeq" id="XP_008615454.1">
    <property type="nucleotide sequence ID" value="XM_008617232.1"/>
</dbReference>
<dbReference type="eggNOG" id="ENOG502SA38">
    <property type="taxonomic scope" value="Eukaryota"/>
</dbReference>
<dbReference type="AlphaFoldDB" id="T0QBW3"/>
<dbReference type="InterPro" id="IPR046539">
    <property type="entry name" value="DUF6604"/>
</dbReference>
<sequence length="818" mass="90405">MTSAGACGRYHRYKATTNAVFEWLHRATKPKTKNAKRKVKKHGARSANVAEWSVSQIYAAALEVVEAALPVPAAILRKLGTAIRLRHQYSLKMAPDAGHAHVLNTLRAIEVQWTPLVPIKTPGPVHEASGDAASSNINVANAFEALATDDVDDDADVWAETPMPPFDMTTFVAPVDASDAARAALLARIEDENFQVMCFLLDLDDLMHEVMLGWATYKDGQTSLLAATAITNACVHSVQVLSNDLSFAHPYLKDLDHIIALLVCDGILMDLVSDHNGLPLGTAVELVVVAQRAMVPRLRPAAERAIAQRLQTTSMVASRFVDRVSAQYMAEASLAQLEWSSTLGLNSSLVYLHRLLYGFHEVIKPGLRMVCEDGFFGRDWAEPHALAASLADLYQTFFAHILPPLVTFLQGRGPNKIEHEAEMTPLLVLLETFVKKRELSVALVFACQSLLWSLFLAQGPATDVITCAKIVDNARVTIAQATTQMQADRDNVLGMFVPATTQKNVDVALAWLGNLRIMTSPTKDFNQMEVDRAWLNPYMAGQILLTIAMKVRFSMGLATMDDIGQTRMVLHLYNALRVLDKIPPNRDLDNLVNMFERGKSVWVGGRPTVRGGFVKAHMLAWGYNASTAAALAANLHRDKEAFLAKTTLRDQRDHRSDAQKKHPKISDFGRELQTTDPAPVSRAYRHVTRLTDKTDKDGSARLPLAINIMNVLHSDYNAFQYLDLNKVGQLFRAAWKAMIQAFDFKGLAFAPERGIVDGPWRETDANVRVHNENLFFQTLLGLCDVNPDHPRILVAAASMEQLAQQMRTAHTSATGSRS</sequence>
<dbReference type="PANTHER" id="PTHR38795:SF1">
    <property type="entry name" value="DUF6604 DOMAIN-CONTAINING PROTEIN"/>
    <property type="match status" value="1"/>
</dbReference>
<keyword evidence="3" id="KW-1185">Reference proteome</keyword>
<reference evidence="2 3" key="1">
    <citation type="submission" date="2012-04" db="EMBL/GenBank/DDBJ databases">
        <title>The Genome Sequence of Saprolegnia declina VS20.</title>
        <authorList>
            <consortium name="The Broad Institute Genome Sequencing Platform"/>
            <person name="Russ C."/>
            <person name="Nusbaum C."/>
            <person name="Tyler B."/>
            <person name="van West P."/>
            <person name="Dieguez-Uribeondo J."/>
            <person name="de Bruijn I."/>
            <person name="Tripathy S."/>
            <person name="Jiang R."/>
            <person name="Young S.K."/>
            <person name="Zeng Q."/>
            <person name="Gargeya S."/>
            <person name="Fitzgerald M."/>
            <person name="Haas B."/>
            <person name="Abouelleil A."/>
            <person name="Alvarado L."/>
            <person name="Arachchi H.M."/>
            <person name="Berlin A."/>
            <person name="Chapman S.B."/>
            <person name="Goldberg J."/>
            <person name="Griggs A."/>
            <person name="Gujja S."/>
            <person name="Hansen M."/>
            <person name="Howarth C."/>
            <person name="Imamovic A."/>
            <person name="Larimer J."/>
            <person name="McCowen C."/>
            <person name="Montmayeur A."/>
            <person name="Murphy C."/>
            <person name="Neiman D."/>
            <person name="Pearson M."/>
            <person name="Priest M."/>
            <person name="Roberts A."/>
            <person name="Saif S."/>
            <person name="Shea T."/>
            <person name="Sisk P."/>
            <person name="Sykes S."/>
            <person name="Wortman J."/>
            <person name="Nusbaum C."/>
            <person name="Birren B."/>
        </authorList>
    </citation>
    <scope>NUCLEOTIDE SEQUENCE [LARGE SCALE GENOMIC DNA]</scope>
    <source>
        <strain evidence="2 3">VS20</strain>
    </source>
</reference>
<dbReference type="Pfam" id="PF20253">
    <property type="entry name" value="DUF6604"/>
    <property type="match status" value="1"/>
</dbReference>
<proteinExistence type="predicted"/>
<evidence type="ECO:0000313" key="2">
    <source>
        <dbReference type="EMBL" id="EQC31015.1"/>
    </source>
</evidence>
<dbReference type="VEuPathDB" id="FungiDB:SDRG_11202"/>
<feature type="domain" description="DUF6604" evidence="1">
    <location>
        <begin position="11"/>
        <end position="245"/>
    </location>
</feature>
<dbReference type="GeneID" id="19951929"/>
<protein>
    <recommendedName>
        <fullName evidence="1">DUF6604 domain-containing protein</fullName>
    </recommendedName>
</protein>
<accession>T0QBW3</accession>
<dbReference type="EMBL" id="JH767171">
    <property type="protein sequence ID" value="EQC31015.1"/>
    <property type="molecule type" value="Genomic_DNA"/>
</dbReference>
<dbReference type="Proteomes" id="UP000030762">
    <property type="component" value="Unassembled WGS sequence"/>
</dbReference>
<evidence type="ECO:0000259" key="1">
    <source>
        <dbReference type="Pfam" id="PF20253"/>
    </source>
</evidence>
<dbReference type="OrthoDB" id="4159683at2759"/>
<dbReference type="OMA" id="GKSPWVA"/>
<dbReference type="InParanoid" id="T0QBW3"/>